<reference evidence="1 2" key="2">
    <citation type="journal article" date="2024" name="Int. J. Syst. Evol. Microbiol.">
        <title>Promethearchaeum syntrophicum gen. nov., sp. nov., an anaerobic, obligately syntrophic archaeon, the first isolate of the lineage 'Asgard' archaea, and proposal of the new archaeal phylum Promethearchaeota phyl. nov. and kingdom Promethearchaeati regn. nov.</title>
        <authorList>
            <person name="Imachi H."/>
            <person name="Nobu M.K."/>
            <person name="Kato S."/>
            <person name="Takaki Y."/>
            <person name="Miyazaki M."/>
            <person name="Miyata M."/>
            <person name="Ogawara M."/>
            <person name="Saito Y."/>
            <person name="Sakai S."/>
            <person name="Tahara Y.O."/>
            <person name="Takano Y."/>
            <person name="Tasumi E."/>
            <person name="Uematsu K."/>
            <person name="Yoshimura T."/>
            <person name="Itoh T."/>
            <person name="Ohkuma M."/>
            <person name="Takai K."/>
        </authorList>
    </citation>
    <scope>NUCLEOTIDE SEQUENCE [LARGE SCALE GENOMIC DNA]</scope>
    <source>
        <strain evidence="1 2">MK-D1</strain>
    </source>
</reference>
<gene>
    <name evidence="1" type="ORF">DSAG12_01765</name>
</gene>
<sequence length="126" mass="13587">MSLNESDAQELSAYLANITSNTELDALALVSREGMRLAFSAVPGYKINPDSLCAMGAVLLQSGEESVAKIGFNKLIEVVLRGKKSFMVISSAGRFFLIGASQVIQDLGKTVTVFRYYAGKIAEIYP</sequence>
<proteinExistence type="predicted"/>
<protein>
    <submittedName>
        <fullName evidence="1">Roadblock/LC7 domain-containing protein</fullName>
    </submittedName>
</protein>
<dbReference type="Gene3D" id="3.30.450.30">
    <property type="entry name" value="Dynein light chain 2a, cytoplasmic"/>
    <property type="match status" value="1"/>
</dbReference>
<dbReference type="KEGG" id="psyt:DSAG12_01765"/>
<dbReference type="AlphaFoldDB" id="A0A5B9D9J9"/>
<dbReference type="GeneID" id="41329758"/>
<organism evidence="1 2">
    <name type="scientific">Promethearchaeum syntrophicum</name>
    <dbReference type="NCBI Taxonomy" id="2594042"/>
    <lineage>
        <taxon>Archaea</taxon>
        <taxon>Promethearchaeati</taxon>
        <taxon>Promethearchaeota</taxon>
        <taxon>Promethearchaeia</taxon>
        <taxon>Promethearchaeales</taxon>
        <taxon>Promethearchaeaceae</taxon>
        <taxon>Promethearchaeum</taxon>
    </lineage>
</organism>
<keyword evidence="2" id="KW-1185">Reference proteome</keyword>
<reference evidence="1 2" key="1">
    <citation type="journal article" date="2020" name="Nature">
        <title>Isolation of an archaeon at the prokaryote-eukaryote interface.</title>
        <authorList>
            <person name="Imachi H."/>
            <person name="Nobu M.K."/>
            <person name="Nakahara N."/>
            <person name="Morono Y."/>
            <person name="Ogawara M."/>
            <person name="Takaki Y."/>
            <person name="Takano Y."/>
            <person name="Uematsu K."/>
            <person name="Ikuta T."/>
            <person name="Ito M."/>
            <person name="Matsui Y."/>
            <person name="Miyazaki M."/>
            <person name="Murata K."/>
            <person name="Saito Y."/>
            <person name="Sakai S."/>
            <person name="Song C."/>
            <person name="Tasumi E."/>
            <person name="Yamanaka Y."/>
            <person name="Yamaguchi T."/>
            <person name="Kamagata Y."/>
            <person name="Tamaki H."/>
            <person name="Takai K."/>
        </authorList>
    </citation>
    <scope>NUCLEOTIDE SEQUENCE [LARGE SCALE GENOMIC DNA]</scope>
    <source>
        <strain evidence="1 2">MK-D1</strain>
    </source>
</reference>
<evidence type="ECO:0000313" key="2">
    <source>
        <dbReference type="Proteomes" id="UP000321408"/>
    </source>
</evidence>
<dbReference type="SUPFAM" id="SSF103196">
    <property type="entry name" value="Roadblock/LC7 domain"/>
    <property type="match status" value="1"/>
</dbReference>
<dbReference type="EMBL" id="CP042905">
    <property type="protein sequence ID" value="QEE15938.1"/>
    <property type="molecule type" value="Genomic_DNA"/>
</dbReference>
<accession>A0A5B9D9J9</accession>
<dbReference type="Proteomes" id="UP000321408">
    <property type="component" value="Chromosome"/>
</dbReference>
<dbReference type="RefSeq" id="WP_147662833.1">
    <property type="nucleotide sequence ID" value="NZ_CP042905.2"/>
</dbReference>
<name>A0A5B9D9J9_9ARCH</name>
<evidence type="ECO:0000313" key="1">
    <source>
        <dbReference type="EMBL" id="QEE15938.1"/>
    </source>
</evidence>